<accession>Q8T745</accession>
<feature type="region of interest" description="Disordered" evidence="1">
    <location>
        <begin position="281"/>
        <end position="316"/>
    </location>
</feature>
<name>Q8T745_BRAFL</name>
<evidence type="ECO:0000256" key="1">
    <source>
        <dbReference type="SAM" id="MobiDB-lite"/>
    </source>
</evidence>
<dbReference type="EMBL" id="AF391296">
    <property type="protein sequence ID" value="AAM18899.1"/>
    <property type="molecule type" value="Genomic_DNA"/>
</dbReference>
<evidence type="ECO:0000313" key="2">
    <source>
        <dbReference type="EMBL" id="AAM18899.1"/>
    </source>
</evidence>
<sequence length="415" mass="46509">MYLALILMGNFHVKFSSVTLVQQTLSLLGDYNSCVQLTWTLESKLWASSVLKKLSFVVACTKSSKTRTKYLGHVTEIGCPCPTDTTKPLLILGFIRFCTISVTNKDEVLPVVARSSMHHFQYKTWQLPPYACTEMSDKCHRRPTRRQQFGWVPKVACLPFPHVAAGSILSHGKIEPTVTTEDGTQAKVKTSAYKCWKDQGLLATMDNKLDTSQKPPPIWPLNIGHTSVTYGPKDVFKWAERLCNGLRLSSGSSEGNFHGTSLAISPQTRNNAATRAQRITARTHRVQTEGNGREKDPSEGGHVGRSRPMLRQPEPKRAAVMSEFQQFVVLFWTSGAPPHLVPASVLPPGMHRAHQARHLQAYQDRKATGCTRGLLPMRKARVKCVIDQQEDVEGLYRLSQVISRWYPPKNEEFAE</sequence>
<organism evidence="2">
    <name type="scientific">Branchiostoma floridae</name>
    <name type="common">Florida lancelet</name>
    <name type="synonym">Amphioxus</name>
    <dbReference type="NCBI Taxonomy" id="7739"/>
    <lineage>
        <taxon>Eukaryota</taxon>
        <taxon>Metazoa</taxon>
        <taxon>Chordata</taxon>
        <taxon>Cephalochordata</taxon>
        <taxon>Leptocardii</taxon>
        <taxon>Amphioxiformes</taxon>
        <taxon>Branchiostomatidae</taxon>
        <taxon>Branchiostoma</taxon>
    </lineage>
</organism>
<reference evidence="2" key="1">
    <citation type="journal article" date="2002" name="Nat. Genet.">
        <title>Evidence of en bloc duplication in vertebrate genomes.</title>
        <authorList>
            <person name="Abi-Rached L."/>
            <person name="Gilles A."/>
            <person name="Shiina T."/>
            <person name="Pontarotti P."/>
            <person name="Inoko H."/>
        </authorList>
    </citation>
    <scope>NUCLEOTIDE SEQUENCE</scope>
</reference>
<dbReference type="AlphaFoldDB" id="Q8T745"/>
<protein>
    <submittedName>
        <fullName evidence="2">Uncharacterized protein</fullName>
    </submittedName>
</protein>
<proteinExistence type="predicted"/>